<dbReference type="InterPro" id="IPR036640">
    <property type="entry name" value="ABC1_TM_sf"/>
</dbReference>
<sequence>MVTGERQAAEIRSVYLKTVLRQEVGYFDKQAKAGEIVERMSGDTVLIQDAMGEKVGKFLQLATTLSGGFIVAFTKGWLLTLVMLSLLPVLAITSAIMSKAISKMKNRRQSAVSVAATVVDQTIGSIRTLCLLGLKDSFNFALIYCCSYSYIDCSPHIQVASFIGEKRAIDKYKKLLTKDYRSGVQEGLAAGLGYGVAMFLLFCCYGLAVWFGGKMIIENGYSGGDVASIVIAILTASLSLGEASPCISSFAAGKAGALKLFETINRKPEIDAYDRDGQKLDDIRGSIELRDVSFSYPSRPNELILNQFSLTISSGTTVALVGQSGSGKSTVISLVERFYDPQAGEVLIDGVNLKEFRLKWIRQKTGLVSEEPALFTCSIRDNIAYGKDGATAEEIRAAAELANAAKFIDKLPQGVDTMVGEHGTKLSGGQKQRVAIARAILRDPRILLLDEATSSLDAESERVVQEALDRVMINGTTVIVAHRLSTVRNADTIAVINRGKIMEKGCKLVKRTRSMCFEKVVYMEISWFDEAEHSSGAIAARLSVDAAFVRGLVGDTLALLVQNAATVTAGLVIAFKASWQVAFIILLMLPLQGINVYTQLKFMKGFREDAKKMFEEAGQVVKDAVGSIRTVASFCAEEKMMKLYNFYAGAQLVADGKTQFSNVFRVFFALTMMAGGISFSSSLAPDTSKAKTAVTSIFAILDRKSKIDSSDDSGTTMESEKGDIEFFHVSFNYPTRPDIQICKDLCLAIHSGKTVALVGESGSGKSTVIALLQRFYEPNSGHITLDGIEIQKLNLKWFRHQMGLVSQEPVLFNDTIRATLHMEMKEMLQNLKFLLRQNWQMPTTPSAVYNMYCTRLRLRYNSRRKRTQLSGGQKQRVAIARAIVKAPNILLLDEATSALDAESERLVQDALDQVMVNRTTIVVAHRLSTIKGAELIAVVKDGVVAEKGKHQSLISIKDGIYASLAALHASPKLRNYAEE</sequence>
<dbReference type="Gene3D" id="1.20.1560.10">
    <property type="entry name" value="ABC transporter type 1, transmembrane domain"/>
    <property type="match status" value="4"/>
</dbReference>
<dbReference type="InterPro" id="IPR011527">
    <property type="entry name" value="ABC1_TM_dom"/>
</dbReference>
<comment type="similarity">
    <text evidence="2">Belongs to the ABC transporter superfamily. ABCB family. Multidrug resistance exporter (TC 3.A.1.201) subfamily.</text>
</comment>
<evidence type="ECO:0000259" key="13">
    <source>
        <dbReference type="PROSITE" id="PS50929"/>
    </source>
</evidence>
<evidence type="ECO:0000313" key="15">
    <source>
        <dbReference type="Proteomes" id="UP000813462"/>
    </source>
</evidence>
<comment type="subcellular location">
    <subcellularLocation>
        <location evidence="1">Cell membrane</location>
        <topology evidence="1">Multi-pass membrane protein</topology>
    </subcellularLocation>
</comment>
<dbReference type="PROSITE" id="PS50929">
    <property type="entry name" value="ABC_TM1F"/>
    <property type="match status" value="2"/>
</dbReference>
<comment type="caution">
    <text evidence="14">The sequence shown here is derived from an EMBL/GenBank/DDBJ whole genome shotgun (WGS) entry which is preliminary data.</text>
</comment>
<feature type="transmembrane region" description="Helical" evidence="11">
    <location>
        <begin position="188"/>
        <end position="211"/>
    </location>
</feature>
<keyword evidence="6" id="KW-0547">Nucleotide-binding</keyword>
<evidence type="ECO:0000256" key="9">
    <source>
        <dbReference type="ARBA" id="ARBA00023136"/>
    </source>
</evidence>
<feature type="domain" description="ABC transmembrane type-1" evidence="13">
    <location>
        <begin position="1"/>
        <end position="252"/>
    </location>
</feature>
<dbReference type="EMBL" id="JAEACU010000003">
    <property type="protein sequence ID" value="KAH7536919.1"/>
    <property type="molecule type" value="Genomic_DNA"/>
</dbReference>
<reference evidence="14" key="1">
    <citation type="journal article" date="2021" name="Front. Plant Sci.">
        <title>Chromosome-Scale Genome Assembly for Chinese Sour Jujube and Insights Into Its Genome Evolution and Domestication Signature.</title>
        <authorList>
            <person name="Shen L.-Y."/>
            <person name="Luo H."/>
            <person name="Wang X.-L."/>
            <person name="Wang X.-M."/>
            <person name="Qiu X.-J."/>
            <person name="Liu H."/>
            <person name="Zhou S.-S."/>
            <person name="Jia K.-H."/>
            <person name="Nie S."/>
            <person name="Bao Y.-T."/>
            <person name="Zhang R.-G."/>
            <person name="Yun Q.-Z."/>
            <person name="Chai Y.-H."/>
            <person name="Lu J.-Y."/>
            <person name="Li Y."/>
            <person name="Zhao S.-W."/>
            <person name="Mao J.-F."/>
            <person name="Jia S.-G."/>
            <person name="Mao Y.-M."/>
        </authorList>
    </citation>
    <scope>NUCLEOTIDE SEQUENCE</scope>
    <source>
        <strain evidence="14">AT0</strain>
        <tissue evidence="14">Leaf</tissue>
    </source>
</reference>
<keyword evidence="10" id="KW-0325">Glycoprotein</keyword>
<evidence type="ECO:0000256" key="3">
    <source>
        <dbReference type="ARBA" id="ARBA00022448"/>
    </source>
</evidence>
<evidence type="ECO:0000256" key="4">
    <source>
        <dbReference type="ARBA" id="ARBA00022692"/>
    </source>
</evidence>
<dbReference type="InterPro" id="IPR017871">
    <property type="entry name" value="ABC_transporter-like_CS"/>
</dbReference>
<evidence type="ECO:0000259" key="12">
    <source>
        <dbReference type="PROSITE" id="PS50893"/>
    </source>
</evidence>
<accession>A0A978VMZ4</accession>
<keyword evidence="7" id="KW-0067">ATP-binding</keyword>
<dbReference type="Gene3D" id="3.40.50.300">
    <property type="entry name" value="P-loop containing nucleotide triphosphate hydrolases"/>
    <property type="match status" value="2"/>
</dbReference>
<organism evidence="14 15">
    <name type="scientific">Ziziphus jujuba var. spinosa</name>
    <dbReference type="NCBI Taxonomy" id="714518"/>
    <lineage>
        <taxon>Eukaryota</taxon>
        <taxon>Viridiplantae</taxon>
        <taxon>Streptophyta</taxon>
        <taxon>Embryophyta</taxon>
        <taxon>Tracheophyta</taxon>
        <taxon>Spermatophyta</taxon>
        <taxon>Magnoliopsida</taxon>
        <taxon>eudicotyledons</taxon>
        <taxon>Gunneridae</taxon>
        <taxon>Pentapetalae</taxon>
        <taxon>rosids</taxon>
        <taxon>fabids</taxon>
        <taxon>Rosales</taxon>
        <taxon>Rhamnaceae</taxon>
        <taxon>Paliureae</taxon>
        <taxon>Ziziphus</taxon>
    </lineage>
</organism>
<dbReference type="GO" id="GO:0140359">
    <property type="term" value="F:ABC-type transporter activity"/>
    <property type="evidence" value="ECO:0007669"/>
    <property type="project" value="InterPro"/>
</dbReference>
<feature type="domain" description="ABC transporter" evidence="12">
    <location>
        <begin position="724"/>
        <end position="966"/>
    </location>
</feature>
<name>A0A978VMZ4_ZIZJJ</name>
<dbReference type="GO" id="GO:0016887">
    <property type="term" value="F:ATP hydrolysis activity"/>
    <property type="evidence" value="ECO:0007669"/>
    <property type="project" value="InterPro"/>
</dbReference>
<dbReference type="AlphaFoldDB" id="A0A978VMZ4"/>
<keyword evidence="3" id="KW-0813">Transport</keyword>
<dbReference type="GO" id="GO:0005524">
    <property type="term" value="F:ATP binding"/>
    <property type="evidence" value="ECO:0007669"/>
    <property type="project" value="UniProtKB-KW"/>
</dbReference>
<dbReference type="InterPro" id="IPR003439">
    <property type="entry name" value="ABC_transporter-like_ATP-bd"/>
</dbReference>
<evidence type="ECO:0000256" key="11">
    <source>
        <dbReference type="SAM" id="Phobius"/>
    </source>
</evidence>
<feature type="transmembrane region" description="Helical" evidence="11">
    <location>
        <begin position="77"/>
        <end position="98"/>
    </location>
</feature>
<gene>
    <name evidence="14" type="ORF">FEM48_Zijuj03G0037400</name>
</gene>
<dbReference type="CDD" id="cd18577">
    <property type="entry name" value="ABC_6TM_Pgp_ABCB1_D1_like"/>
    <property type="match status" value="1"/>
</dbReference>
<proteinExistence type="inferred from homology"/>
<dbReference type="SUPFAM" id="SSF52540">
    <property type="entry name" value="P-loop containing nucleoside triphosphate hydrolases"/>
    <property type="match status" value="2"/>
</dbReference>
<dbReference type="PROSITE" id="PS50893">
    <property type="entry name" value="ABC_TRANSPORTER_2"/>
    <property type="match status" value="2"/>
</dbReference>
<evidence type="ECO:0000313" key="14">
    <source>
        <dbReference type="EMBL" id="KAH7536919.1"/>
    </source>
</evidence>
<keyword evidence="9 11" id="KW-0472">Membrane</keyword>
<dbReference type="Proteomes" id="UP000813462">
    <property type="component" value="Unassembled WGS sequence"/>
</dbReference>
<evidence type="ECO:0000256" key="5">
    <source>
        <dbReference type="ARBA" id="ARBA00022737"/>
    </source>
</evidence>
<keyword evidence="5" id="KW-0677">Repeat</keyword>
<evidence type="ECO:0000256" key="2">
    <source>
        <dbReference type="ARBA" id="ARBA00007577"/>
    </source>
</evidence>
<protein>
    <submittedName>
        <fullName evidence="14">Uncharacterized protein</fullName>
    </submittedName>
</protein>
<dbReference type="Pfam" id="PF00664">
    <property type="entry name" value="ABC_membrane"/>
    <property type="match status" value="3"/>
</dbReference>
<evidence type="ECO:0000256" key="10">
    <source>
        <dbReference type="ARBA" id="ARBA00023180"/>
    </source>
</evidence>
<evidence type="ECO:0000256" key="1">
    <source>
        <dbReference type="ARBA" id="ARBA00004651"/>
    </source>
</evidence>
<dbReference type="FunFam" id="3.40.50.300:FF:000066">
    <property type="entry name" value="ABC transporter B family member 1"/>
    <property type="match status" value="1"/>
</dbReference>
<dbReference type="PROSITE" id="PS00211">
    <property type="entry name" value="ABC_TRANSPORTER_1"/>
    <property type="match status" value="2"/>
</dbReference>
<dbReference type="Pfam" id="PF00005">
    <property type="entry name" value="ABC_tran"/>
    <property type="match status" value="2"/>
</dbReference>
<dbReference type="InterPro" id="IPR039421">
    <property type="entry name" value="Type_1_exporter"/>
</dbReference>
<dbReference type="InterPro" id="IPR003593">
    <property type="entry name" value="AAA+_ATPase"/>
</dbReference>
<dbReference type="CDD" id="cd18578">
    <property type="entry name" value="ABC_6TM_Pgp_ABCB1_D2_like"/>
    <property type="match status" value="1"/>
</dbReference>
<keyword evidence="8 11" id="KW-1133">Transmembrane helix</keyword>
<dbReference type="SMART" id="SM00382">
    <property type="entry name" value="AAA"/>
    <property type="match status" value="2"/>
</dbReference>
<keyword evidence="4 11" id="KW-0812">Transmembrane</keyword>
<evidence type="ECO:0000256" key="6">
    <source>
        <dbReference type="ARBA" id="ARBA00022741"/>
    </source>
</evidence>
<evidence type="ECO:0000256" key="8">
    <source>
        <dbReference type="ARBA" id="ARBA00022989"/>
    </source>
</evidence>
<dbReference type="PANTHER" id="PTHR24222">
    <property type="entry name" value="ABC TRANSPORTER B FAMILY"/>
    <property type="match status" value="1"/>
</dbReference>
<evidence type="ECO:0000256" key="7">
    <source>
        <dbReference type="ARBA" id="ARBA00022840"/>
    </source>
</evidence>
<feature type="domain" description="ABC transmembrane type-1" evidence="13">
    <location>
        <begin position="505"/>
        <end position="645"/>
    </location>
</feature>
<dbReference type="FunFam" id="1.20.1560.10:FF:000025">
    <property type="entry name" value="ABC transporter B family member 9"/>
    <property type="match status" value="1"/>
</dbReference>
<dbReference type="InterPro" id="IPR027417">
    <property type="entry name" value="P-loop_NTPase"/>
</dbReference>
<dbReference type="GO" id="GO:0005886">
    <property type="term" value="C:plasma membrane"/>
    <property type="evidence" value="ECO:0007669"/>
    <property type="project" value="UniProtKB-SubCell"/>
</dbReference>
<dbReference type="FunFam" id="3.40.50.300:FF:000967">
    <property type="entry name" value="ABC multidrug transporter mdr4"/>
    <property type="match status" value="1"/>
</dbReference>
<feature type="domain" description="ABC transporter" evidence="12">
    <location>
        <begin position="287"/>
        <end position="523"/>
    </location>
</feature>
<dbReference type="CDD" id="cd03249">
    <property type="entry name" value="ABC_MTABC3_MDL1_MDL2"/>
    <property type="match status" value="1"/>
</dbReference>
<dbReference type="PANTHER" id="PTHR24222:SF63">
    <property type="entry name" value="ATP BINDING CASSETTE SUBFAMILY B"/>
    <property type="match status" value="1"/>
</dbReference>
<dbReference type="SUPFAM" id="SSF90123">
    <property type="entry name" value="ABC transporter transmembrane region"/>
    <property type="match status" value="3"/>
</dbReference>